<reference evidence="3" key="1">
    <citation type="submission" date="2017-01" db="EMBL/GenBank/DDBJ databases">
        <authorList>
            <person name="Varghese N."/>
            <person name="Submissions S."/>
        </authorList>
    </citation>
    <scope>NUCLEOTIDE SEQUENCE [LARGE SCALE GENOMIC DNA]</scope>
    <source>
        <strain evidence="3">DSM 45196</strain>
    </source>
</reference>
<evidence type="ECO:0000256" key="1">
    <source>
        <dbReference type="SAM" id="Phobius"/>
    </source>
</evidence>
<dbReference type="Proteomes" id="UP000186795">
    <property type="component" value="Unassembled WGS sequence"/>
</dbReference>
<gene>
    <name evidence="2" type="ORF">SAMN05421790_11815</name>
</gene>
<accession>A0A1N7Q4N5</accession>
<dbReference type="RefSeq" id="WP_009709291.1">
    <property type="nucleotide sequence ID" value="NZ_CP048103.1"/>
</dbReference>
<keyword evidence="1" id="KW-0472">Membrane</keyword>
<keyword evidence="3" id="KW-1185">Reference proteome</keyword>
<name>A0A1N7Q4N5_9BACL</name>
<feature type="transmembrane region" description="Helical" evidence="1">
    <location>
        <begin position="58"/>
        <end position="76"/>
    </location>
</feature>
<dbReference type="EMBL" id="FTOD01000018">
    <property type="protein sequence ID" value="SIT17795.1"/>
    <property type="molecule type" value="Genomic_DNA"/>
</dbReference>
<protein>
    <submittedName>
        <fullName evidence="2">Uncharacterized protein</fullName>
    </submittedName>
</protein>
<keyword evidence="1" id="KW-0812">Transmembrane</keyword>
<proteinExistence type="predicted"/>
<evidence type="ECO:0000313" key="2">
    <source>
        <dbReference type="EMBL" id="SIT17795.1"/>
    </source>
</evidence>
<dbReference type="AlphaFoldDB" id="A0A1N7Q4N5"/>
<feature type="transmembrane region" description="Helical" evidence="1">
    <location>
        <begin position="6"/>
        <end position="24"/>
    </location>
</feature>
<evidence type="ECO:0000313" key="3">
    <source>
        <dbReference type="Proteomes" id="UP000186795"/>
    </source>
</evidence>
<sequence length="92" mass="10575">MLNGVLILPALYLLIGTIVWKRWFEPEFFEMMESGEDPGILELANQIRSLAERYGGNLIYLALAGVAIFSWPIYVYQELGCRFRKSREKSGD</sequence>
<keyword evidence="1" id="KW-1133">Transmembrane helix</keyword>
<organism evidence="2 3">
    <name type="scientific">Kroppenstedtia eburnea</name>
    <dbReference type="NCBI Taxonomy" id="714067"/>
    <lineage>
        <taxon>Bacteria</taxon>
        <taxon>Bacillati</taxon>
        <taxon>Bacillota</taxon>
        <taxon>Bacilli</taxon>
        <taxon>Bacillales</taxon>
        <taxon>Thermoactinomycetaceae</taxon>
        <taxon>Kroppenstedtia</taxon>
    </lineage>
</organism>
<dbReference type="OrthoDB" id="9902854at2"/>